<organism evidence="1">
    <name type="scientific">marine sediment metagenome</name>
    <dbReference type="NCBI Taxonomy" id="412755"/>
    <lineage>
        <taxon>unclassified sequences</taxon>
        <taxon>metagenomes</taxon>
        <taxon>ecological metagenomes</taxon>
    </lineage>
</organism>
<dbReference type="EMBL" id="BARS01023558">
    <property type="protein sequence ID" value="GAG12638.1"/>
    <property type="molecule type" value="Genomic_DNA"/>
</dbReference>
<sequence>MDEIDEKGRRVSIDLDEVIVRSDGSRATMREFVKEMLFYNPDFYIERDDEGETWYLRRKGKIL</sequence>
<accession>X0VJH2</accession>
<evidence type="ECO:0000313" key="1">
    <source>
        <dbReference type="EMBL" id="GAG12638.1"/>
    </source>
</evidence>
<dbReference type="AlphaFoldDB" id="X0VJH2"/>
<comment type="caution">
    <text evidence="1">The sequence shown here is derived from an EMBL/GenBank/DDBJ whole genome shotgun (WGS) entry which is preliminary data.</text>
</comment>
<gene>
    <name evidence="1" type="ORF">S01H1_37497</name>
</gene>
<proteinExistence type="predicted"/>
<protein>
    <submittedName>
        <fullName evidence="1">Uncharacterized protein</fullName>
    </submittedName>
</protein>
<reference evidence="1" key="1">
    <citation type="journal article" date="2014" name="Front. Microbiol.">
        <title>High frequency of phylogenetically diverse reductive dehalogenase-homologous genes in deep subseafloor sedimentary metagenomes.</title>
        <authorList>
            <person name="Kawai M."/>
            <person name="Futagami T."/>
            <person name="Toyoda A."/>
            <person name="Takaki Y."/>
            <person name="Nishi S."/>
            <person name="Hori S."/>
            <person name="Arai W."/>
            <person name="Tsubouchi T."/>
            <person name="Morono Y."/>
            <person name="Uchiyama I."/>
            <person name="Ito T."/>
            <person name="Fujiyama A."/>
            <person name="Inagaki F."/>
            <person name="Takami H."/>
        </authorList>
    </citation>
    <scope>NUCLEOTIDE SEQUENCE</scope>
    <source>
        <strain evidence="1">Expedition CK06-06</strain>
    </source>
</reference>
<name>X0VJH2_9ZZZZ</name>